<dbReference type="AlphaFoldDB" id="A0A2Z4Y7L7"/>
<evidence type="ECO:0000313" key="1">
    <source>
        <dbReference type="EMBL" id="AXA36838.1"/>
    </source>
</evidence>
<dbReference type="EMBL" id="CP030759">
    <property type="protein sequence ID" value="AXA36838.1"/>
    <property type="molecule type" value="Genomic_DNA"/>
</dbReference>
<protein>
    <submittedName>
        <fullName evidence="1">Uncharacterized protein</fullName>
    </submittedName>
</protein>
<reference evidence="1 2" key="1">
    <citation type="submission" date="2018-05" db="EMBL/GenBank/DDBJ databases">
        <title>A metagenomic window into the 2 km-deep terrestrial subsurface aquifer revealed taxonomically and functionally diverse microbial community comprising novel uncultured bacterial lineages.</title>
        <authorList>
            <person name="Kadnikov V.V."/>
            <person name="Mardanov A.V."/>
            <person name="Beletsky A.V."/>
            <person name="Banks D."/>
            <person name="Pimenov N.V."/>
            <person name="Frank Y.A."/>
            <person name="Karnachuk O.V."/>
            <person name="Ravin N.V."/>
        </authorList>
    </citation>
    <scope>NUCLEOTIDE SEQUENCE [LARGE SCALE GENOMIC DNA]</scope>
    <source>
        <strain evidence="1">BY</strain>
    </source>
</reference>
<name>A0A2Z4Y7L7_SUMC1</name>
<organism evidence="1 2">
    <name type="scientific">Sumerlaea chitinivorans</name>
    <dbReference type="NCBI Taxonomy" id="2250252"/>
    <lineage>
        <taxon>Bacteria</taxon>
        <taxon>Candidatus Sumerlaeota</taxon>
        <taxon>Candidatus Sumerlaeia</taxon>
        <taxon>Candidatus Sumerlaeales</taxon>
        <taxon>Candidatus Sumerlaeaceae</taxon>
        <taxon>Candidatus Sumerlaea</taxon>
    </lineage>
</organism>
<gene>
    <name evidence="1" type="ORF">BRCON_2061</name>
</gene>
<sequence>MTTPLNIWNDVSHHKSPLSYTAAEAHLKLRAHARVLQRSLVVGARITRGVSASLRPLSAQ</sequence>
<dbReference type="Proteomes" id="UP000262583">
    <property type="component" value="Chromosome"/>
</dbReference>
<accession>A0A2Z4Y7L7</accession>
<dbReference type="KEGG" id="schv:BRCON_2061"/>
<proteinExistence type="predicted"/>
<evidence type="ECO:0000313" key="2">
    <source>
        <dbReference type="Proteomes" id="UP000262583"/>
    </source>
</evidence>